<sequence length="462" mass="52890">MAKRASITSITDTAANKWAKEAEERQAVYCKRIPGFHLTKLKSGAVWRYRYTDGTGKRRTATIGKLVHLEADEAAKVALAWREGEADPLQEKAHSRHIRKQEAATAEQRTLRHYLENRYKPLMDKTWQPTPAKINYSRIKGHFADLLDRDMATINKQDIHAWQAHCEAPKAKGGRGLRYKTIERTYSSLKTLLRQAVKDDVLEVDPLERFTLETASMDEQERINADPKKAERRMLTADEVAGISEGLEAFAEELRAERRNSRQHGKAYLPDLDDRTMPHWFIPFCQLAMRTGLRPGDLYSLTWDELNIKFGRLTKITEKSKHMRRKKRDPIAVDLRLNDGTLAIMKTWWKEQGKPEEGLVFPSPRTGRELDRKAHIKPWTRVKRLGGLPDNLNFYAFRHHFISAMIKANVPILTVAKMVGQKDATMIQEYYGHLCEDQALEALDIVAASLSGGEKLNKGAVL</sequence>
<dbReference type="Pfam" id="PF00589">
    <property type="entry name" value="Phage_integrase"/>
    <property type="match status" value="1"/>
</dbReference>
<dbReference type="PROSITE" id="PS51898">
    <property type="entry name" value="TYR_RECOMBINASE"/>
    <property type="match status" value="1"/>
</dbReference>
<protein>
    <submittedName>
        <fullName evidence="6">Phage integrase</fullName>
    </submittedName>
</protein>
<comment type="similarity">
    <text evidence="1">Belongs to the 'phage' integrase family.</text>
</comment>
<dbReference type="InterPro" id="IPR011010">
    <property type="entry name" value="DNA_brk_join_enz"/>
</dbReference>
<dbReference type="InterPro" id="IPR038488">
    <property type="entry name" value="Integrase_DNA-bd_sf"/>
</dbReference>
<keyword evidence="4" id="KW-0233">DNA recombination</keyword>
<dbReference type="RefSeq" id="WP_035244252.1">
    <property type="nucleotide sequence ID" value="NZ_ARXU01000001.1"/>
</dbReference>
<dbReference type="Gene3D" id="1.10.150.130">
    <property type="match status" value="1"/>
</dbReference>
<dbReference type="InterPro" id="IPR050090">
    <property type="entry name" value="Tyrosine_recombinase_XerCD"/>
</dbReference>
<evidence type="ECO:0000259" key="5">
    <source>
        <dbReference type="PROSITE" id="PS51898"/>
    </source>
</evidence>
<evidence type="ECO:0000313" key="6">
    <source>
        <dbReference type="EMBL" id="KGD62813.1"/>
    </source>
</evidence>
<evidence type="ECO:0000313" key="7">
    <source>
        <dbReference type="Proteomes" id="UP000029443"/>
    </source>
</evidence>
<dbReference type="InterPro" id="IPR013762">
    <property type="entry name" value="Integrase-like_cat_sf"/>
</dbReference>
<dbReference type="Proteomes" id="UP000029443">
    <property type="component" value="Unassembled WGS sequence"/>
</dbReference>
<keyword evidence="3" id="KW-0238">DNA-binding</keyword>
<dbReference type="InterPro" id="IPR002104">
    <property type="entry name" value="Integrase_catalytic"/>
</dbReference>
<evidence type="ECO:0000256" key="4">
    <source>
        <dbReference type="ARBA" id="ARBA00023172"/>
    </source>
</evidence>
<dbReference type="InterPro" id="IPR010998">
    <property type="entry name" value="Integrase_recombinase_N"/>
</dbReference>
<keyword evidence="2" id="KW-0229">DNA integration</keyword>
<dbReference type="Gene3D" id="3.30.160.390">
    <property type="entry name" value="Integrase, DNA-binding domain"/>
    <property type="match status" value="1"/>
</dbReference>
<organism evidence="6 7">
    <name type="scientific">Alcanivorax jadensis T9</name>
    <dbReference type="NCBI Taxonomy" id="1177181"/>
    <lineage>
        <taxon>Bacteria</taxon>
        <taxon>Pseudomonadati</taxon>
        <taxon>Pseudomonadota</taxon>
        <taxon>Gammaproteobacteria</taxon>
        <taxon>Oceanospirillales</taxon>
        <taxon>Alcanivoracaceae</taxon>
        <taxon>Alcanivorax</taxon>
    </lineage>
</organism>
<dbReference type="Gene3D" id="1.10.443.10">
    <property type="entry name" value="Intergrase catalytic core"/>
    <property type="match status" value="1"/>
</dbReference>
<feature type="domain" description="Tyr recombinase" evidence="5">
    <location>
        <begin position="259"/>
        <end position="444"/>
    </location>
</feature>
<evidence type="ECO:0000256" key="1">
    <source>
        <dbReference type="ARBA" id="ARBA00008857"/>
    </source>
</evidence>
<comment type="caution">
    <text evidence="6">The sequence shown here is derived from an EMBL/GenBank/DDBJ whole genome shotgun (WGS) entry which is preliminary data.</text>
</comment>
<dbReference type="PANTHER" id="PTHR30349">
    <property type="entry name" value="PHAGE INTEGRASE-RELATED"/>
    <property type="match status" value="1"/>
</dbReference>
<gene>
    <name evidence="6" type="ORF">T9A_00133</name>
</gene>
<proteinExistence type="inferred from homology"/>
<name>A0ABR4WGR9_9GAMM</name>
<dbReference type="SUPFAM" id="SSF56349">
    <property type="entry name" value="DNA breaking-rejoining enzymes"/>
    <property type="match status" value="1"/>
</dbReference>
<dbReference type="EMBL" id="ARXU01000001">
    <property type="protein sequence ID" value="KGD62813.1"/>
    <property type="molecule type" value="Genomic_DNA"/>
</dbReference>
<keyword evidence="7" id="KW-1185">Reference proteome</keyword>
<reference evidence="6 7" key="1">
    <citation type="submission" date="2012-09" db="EMBL/GenBank/DDBJ databases">
        <title>Genome Sequence of alkane-degrading Bacterium Alcanivorax jadensis T9.</title>
        <authorList>
            <person name="Lai Q."/>
            <person name="Shao Z."/>
        </authorList>
    </citation>
    <scope>NUCLEOTIDE SEQUENCE [LARGE SCALE GENOMIC DNA]</scope>
    <source>
        <strain evidence="6 7">T9</strain>
    </source>
</reference>
<evidence type="ECO:0000256" key="2">
    <source>
        <dbReference type="ARBA" id="ARBA00022908"/>
    </source>
</evidence>
<accession>A0ABR4WGR9</accession>
<dbReference type="PANTHER" id="PTHR30349:SF64">
    <property type="entry name" value="PROPHAGE INTEGRASE INTD-RELATED"/>
    <property type="match status" value="1"/>
</dbReference>
<evidence type="ECO:0000256" key="3">
    <source>
        <dbReference type="ARBA" id="ARBA00023125"/>
    </source>
</evidence>